<dbReference type="InterPro" id="IPR036610">
    <property type="entry name" value="PEBP-like_sf"/>
</dbReference>
<proteinExistence type="predicted"/>
<protein>
    <recommendedName>
        <fullName evidence="3">Phospholipid-binding protein</fullName>
    </recommendedName>
</protein>
<sequence length="102" mass="11699">MVEDPDAPRGTWLHWLVWNIPVTHRIREDDVPGDQGLNDFERVNYGGPCPPSGTHRYFFKVYALDCLLDLPRGSTRKEVDEAMSSHIIAYGDIVGIYKKRNL</sequence>
<comment type="caution">
    <text evidence="1">The sequence shown here is derived from an EMBL/GenBank/DDBJ whole genome shotgun (WGS) entry which is preliminary data.</text>
</comment>
<dbReference type="InterPro" id="IPR005247">
    <property type="entry name" value="YbhB_YbcL/LppC-like"/>
</dbReference>
<dbReference type="Proteomes" id="UP000011135">
    <property type="component" value="Unassembled WGS sequence"/>
</dbReference>
<dbReference type="Pfam" id="PF01161">
    <property type="entry name" value="PBP"/>
    <property type="match status" value="1"/>
</dbReference>
<evidence type="ECO:0008006" key="3">
    <source>
        <dbReference type="Google" id="ProtNLM"/>
    </source>
</evidence>
<dbReference type="NCBIfam" id="TIGR00481">
    <property type="entry name" value="YbhB/YbcL family Raf kinase inhibitor-like protein"/>
    <property type="match status" value="1"/>
</dbReference>
<dbReference type="PATRIC" id="fig|1237149.3.peg.5421"/>
<name>L8JJP8_9BACT</name>
<dbReference type="eggNOG" id="COG1881">
    <property type="taxonomic scope" value="Bacteria"/>
</dbReference>
<organism evidence="1 2">
    <name type="scientific">Fulvivirga imtechensis AK7</name>
    <dbReference type="NCBI Taxonomy" id="1237149"/>
    <lineage>
        <taxon>Bacteria</taxon>
        <taxon>Pseudomonadati</taxon>
        <taxon>Bacteroidota</taxon>
        <taxon>Cytophagia</taxon>
        <taxon>Cytophagales</taxon>
        <taxon>Fulvivirgaceae</taxon>
        <taxon>Fulvivirga</taxon>
    </lineage>
</organism>
<dbReference type="InterPro" id="IPR008914">
    <property type="entry name" value="PEBP"/>
</dbReference>
<dbReference type="Gene3D" id="3.90.280.10">
    <property type="entry name" value="PEBP-like"/>
    <property type="match status" value="1"/>
</dbReference>
<dbReference type="EMBL" id="AMZN01000111">
    <property type="protein sequence ID" value="ELR68473.1"/>
    <property type="molecule type" value="Genomic_DNA"/>
</dbReference>
<dbReference type="CDD" id="cd00865">
    <property type="entry name" value="PEBP_bact_arch"/>
    <property type="match status" value="1"/>
</dbReference>
<gene>
    <name evidence="1" type="ORF">C900_00307</name>
</gene>
<evidence type="ECO:0000313" key="1">
    <source>
        <dbReference type="EMBL" id="ELR68473.1"/>
    </source>
</evidence>
<dbReference type="PANTHER" id="PTHR30289:SF1">
    <property type="entry name" value="PEBP (PHOSPHATIDYLETHANOLAMINE-BINDING PROTEIN) FAMILY PROTEIN"/>
    <property type="match status" value="1"/>
</dbReference>
<reference evidence="1 2" key="1">
    <citation type="submission" date="2012-12" db="EMBL/GenBank/DDBJ databases">
        <title>Genome assembly of Fulvivirga imtechensis AK7.</title>
        <authorList>
            <person name="Nupur N."/>
            <person name="Khatri I."/>
            <person name="Kumar R."/>
            <person name="Subramanian S."/>
            <person name="Pinnaka A."/>
        </authorList>
    </citation>
    <scope>NUCLEOTIDE SEQUENCE [LARGE SCALE GENOMIC DNA]</scope>
    <source>
        <strain evidence="1 2">AK7</strain>
    </source>
</reference>
<accession>L8JJP8</accession>
<dbReference type="STRING" id="1237149.C900_00307"/>
<keyword evidence="2" id="KW-1185">Reference proteome</keyword>
<dbReference type="AlphaFoldDB" id="L8JJP8"/>
<dbReference type="SUPFAM" id="SSF49777">
    <property type="entry name" value="PEBP-like"/>
    <property type="match status" value="1"/>
</dbReference>
<dbReference type="PANTHER" id="PTHR30289">
    <property type="entry name" value="UNCHARACTERIZED PROTEIN YBCL-RELATED"/>
    <property type="match status" value="1"/>
</dbReference>
<evidence type="ECO:0000313" key="2">
    <source>
        <dbReference type="Proteomes" id="UP000011135"/>
    </source>
</evidence>